<evidence type="ECO:0000256" key="6">
    <source>
        <dbReference type="SAM" id="MobiDB-lite"/>
    </source>
</evidence>
<dbReference type="CDD" id="cd17535">
    <property type="entry name" value="REC_NarL-like"/>
    <property type="match status" value="1"/>
</dbReference>
<dbReference type="PANTHER" id="PTHR43214:SF24">
    <property type="entry name" value="TRANSCRIPTIONAL REGULATORY PROTEIN NARL-RELATED"/>
    <property type="match status" value="1"/>
</dbReference>
<feature type="modified residue" description="4-aspartylphosphate" evidence="5">
    <location>
        <position position="55"/>
    </location>
</feature>
<dbReference type="SUPFAM" id="SSF52172">
    <property type="entry name" value="CheY-like"/>
    <property type="match status" value="1"/>
</dbReference>
<comment type="caution">
    <text evidence="9">The sequence shown here is derived from an EMBL/GenBank/DDBJ whole genome shotgun (WGS) entry which is preliminary data.</text>
</comment>
<feature type="domain" description="Response regulatory" evidence="8">
    <location>
        <begin position="4"/>
        <end position="120"/>
    </location>
</feature>
<dbReference type="Pfam" id="PF00196">
    <property type="entry name" value="GerE"/>
    <property type="match status" value="1"/>
</dbReference>
<proteinExistence type="predicted"/>
<dbReference type="PROSITE" id="PS50110">
    <property type="entry name" value="RESPONSE_REGULATORY"/>
    <property type="match status" value="1"/>
</dbReference>
<evidence type="ECO:0000256" key="3">
    <source>
        <dbReference type="ARBA" id="ARBA00023125"/>
    </source>
</evidence>
<dbReference type="InterPro" id="IPR011006">
    <property type="entry name" value="CheY-like_superfamily"/>
</dbReference>
<dbReference type="RefSeq" id="WP_182840114.1">
    <property type="nucleotide sequence ID" value="NZ_BAAABQ010000018.1"/>
</dbReference>
<keyword evidence="3 9" id="KW-0238">DNA-binding</keyword>
<dbReference type="InterPro" id="IPR058245">
    <property type="entry name" value="NreC/VraR/RcsB-like_REC"/>
</dbReference>
<dbReference type="SMART" id="SM00448">
    <property type="entry name" value="REC"/>
    <property type="match status" value="1"/>
</dbReference>
<reference evidence="9 10" key="1">
    <citation type="submission" date="2020-08" db="EMBL/GenBank/DDBJ databases">
        <title>Genomic Encyclopedia of Archaeal and Bacterial Type Strains, Phase II (KMG-II): from individual species to whole genera.</title>
        <authorList>
            <person name="Goeker M."/>
        </authorList>
    </citation>
    <scope>NUCLEOTIDE SEQUENCE [LARGE SCALE GENOMIC DNA]</scope>
    <source>
        <strain evidence="9 10">DSM 43850</strain>
    </source>
</reference>
<evidence type="ECO:0000256" key="2">
    <source>
        <dbReference type="ARBA" id="ARBA00023015"/>
    </source>
</evidence>
<keyword evidence="2" id="KW-0805">Transcription regulation</keyword>
<organism evidence="9 10">
    <name type="scientific">Kutzneria viridogrisea</name>
    <dbReference type="NCBI Taxonomy" id="47990"/>
    <lineage>
        <taxon>Bacteria</taxon>
        <taxon>Bacillati</taxon>
        <taxon>Actinomycetota</taxon>
        <taxon>Actinomycetes</taxon>
        <taxon>Pseudonocardiales</taxon>
        <taxon>Pseudonocardiaceae</taxon>
        <taxon>Kutzneria</taxon>
    </lineage>
</organism>
<evidence type="ECO:0000256" key="5">
    <source>
        <dbReference type="PROSITE-ProRule" id="PRU00169"/>
    </source>
</evidence>
<dbReference type="CDD" id="cd06170">
    <property type="entry name" value="LuxR_C_like"/>
    <property type="match status" value="1"/>
</dbReference>
<name>A0ABR6BVC4_9PSEU</name>
<gene>
    <name evidence="9" type="ORF">BC739_008120</name>
</gene>
<dbReference type="EMBL" id="JACJID010000007">
    <property type="protein sequence ID" value="MBA8930873.1"/>
    <property type="molecule type" value="Genomic_DNA"/>
</dbReference>
<evidence type="ECO:0000313" key="10">
    <source>
        <dbReference type="Proteomes" id="UP000517916"/>
    </source>
</evidence>
<keyword evidence="4" id="KW-0804">Transcription</keyword>
<evidence type="ECO:0000259" key="8">
    <source>
        <dbReference type="PROSITE" id="PS50110"/>
    </source>
</evidence>
<dbReference type="Pfam" id="PF00072">
    <property type="entry name" value="Response_reg"/>
    <property type="match status" value="1"/>
</dbReference>
<evidence type="ECO:0000256" key="1">
    <source>
        <dbReference type="ARBA" id="ARBA00022553"/>
    </source>
</evidence>
<feature type="region of interest" description="Disordered" evidence="6">
    <location>
        <begin position="206"/>
        <end position="227"/>
    </location>
</feature>
<dbReference type="PRINTS" id="PR00038">
    <property type="entry name" value="HTHLUXR"/>
</dbReference>
<dbReference type="InterPro" id="IPR016032">
    <property type="entry name" value="Sig_transdc_resp-reg_C-effctor"/>
</dbReference>
<protein>
    <submittedName>
        <fullName evidence="9">DNA-binding NarL/FixJ family response regulator</fullName>
    </submittedName>
</protein>
<dbReference type="SMART" id="SM00421">
    <property type="entry name" value="HTH_LUXR"/>
    <property type="match status" value="1"/>
</dbReference>
<dbReference type="InterPro" id="IPR000792">
    <property type="entry name" value="Tscrpt_reg_LuxR_C"/>
</dbReference>
<dbReference type="Proteomes" id="UP000517916">
    <property type="component" value="Unassembled WGS sequence"/>
</dbReference>
<dbReference type="GO" id="GO:0003677">
    <property type="term" value="F:DNA binding"/>
    <property type="evidence" value="ECO:0007669"/>
    <property type="project" value="UniProtKB-KW"/>
</dbReference>
<keyword evidence="1 5" id="KW-0597">Phosphoprotein</keyword>
<dbReference type="PROSITE" id="PS50043">
    <property type="entry name" value="HTH_LUXR_2"/>
    <property type="match status" value="1"/>
</dbReference>
<feature type="domain" description="HTH luxR-type" evidence="7">
    <location>
        <begin position="144"/>
        <end position="209"/>
    </location>
</feature>
<sequence length="227" mass="24780">MTTRVFLVDDHEIVRRGIADLLRGEEGLVVVGEAASVQETMVLLPAARPDVAVLDVRLPDGNGVELCRDLLAAHPALRCLMLTSYSDDEALFDSILAGASGFVLKQVLGVDLVHAVRTVAAGQSLLDTRTTKALLDKLRRDNETADPLRQLSAQQRAVLDLIGEGMTNREIAEHLFLAEKTVKNYVTQIFAKLGVQRRTQVVALATTQRRPGTRSSTWSDVEQGTVQ</sequence>
<dbReference type="PANTHER" id="PTHR43214">
    <property type="entry name" value="TWO-COMPONENT RESPONSE REGULATOR"/>
    <property type="match status" value="1"/>
</dbReference>
<dbReference type="Gene3D" id="3.40.50.2300">
    <property type="match status" value="1"/>
</dbReference>
<dbReference type="InterPro" id="IPR001789">
    <property type="entry name" value="Sig_transdc_resp-reg_receiver"/>
</dbReference>
<evidence type="ECO:0000313" key="9">
    <source>
        <dbReference type="EMBL" id="MBA8930873.1"/>
    </source>
</evidence>
<evidence type="ECO:0000256" key="4">
    <source>
        <dbReference type="ARBA" id="ARBA00023163"/>
    </source>
</evidence>
<keyword evidence="10" id="KW-1185">Reference proteome</keyword>
<evidence type="ECO:0000259" key="7">
    <source>
        <dbReference type="PROSITE" id="PS50043"/>
    </source>
</evidence>
<dbReference type="SUPFAM" id="SSF46894">
    <property type="entry name" value="C-terminal effector domain of the bipartite response regulators"/>
    <property type="match status" value="1"/>
</dbReference>
<accession>A0ABR6BVC4</accession>
<dbReference type="InterPro" id="IPR039420">
    <property type="entry name" value="WalR-like"/>
</dbReference>